<feature type="compositionally biased region" description="Polar residues" evidence="1">
    <location>
        <begin position="45"/>
        <end position="62"/>
    </location>
</feature>
<reference evidence="2" key="2">
    <citation type="submission" date="2020-11" db="EMBL/GenBank/DDBJ databases">
        <authorList>
            <person name="McCartney M.A."/>
            <person name="Auch B."/>
            <person name="Kono T."/>
            <person name="Mallez S."/>
            <person name="Becker A."/>
            <person name="Gohl D.M."/>
            <person name="Silverstein K.A.T."/>
            <person name="Koren S."/>
            <person name="Bechman K.B."/>
            <person name="Herman A."/>
            <person name="Abrahante J.E."/>
            <person name="Garbe J."/>
        </authorList>
    </citation>
    <scope>NUCLEOTIDE SEQUENCE</scope>
    <source>
        <strain evidence="2">Duluth1</strain>
        <tissue evidence="2">Whole animal</tissue>
    </source>
</reference>
<gene>
    <name evidence="2" type="ORF">DPMN_101515</name>
</gene>
<proteinExistence type="predicted"/>
<dbReference type="Proteomes" id="UP000828390">
    <property type="component" value="Unassembled WGS sequence"/>
</dbReference>
<evidence type="ECO:0000256" key="1">
    <source>
        <dbReference type="SAM" id="MobiDB-lite"/>
    </source>
</evidence>
<accession>A0A9D4LJK4</accession>
<protein>
    <submittedName>
        <fullName evidence="2">Uncharacterized protein</fullName>
    </submittedName>
</protein>
<dbReference type="AlphaFoldDB" id="A0A9D4LJK4"/>
<feature type="region of interest" description="Disordered" evidence="1">
    <location>
        <begin position="28"/>
        <end position="75"/>
    </location>
</feature>
<feature type="non-terminal residue" evidence="2">
    <location>
        <position position="1"/>
    </location>
</feature>
<name>A0A9D4LJK4_DREPO</name>
<organism evidence="2 3">
    <name type="scientific">Dreissena polymorpha</name>
    <name type="common">Zebra mussel</name>
    <name type="synonym">Mytilus polymorpha</name>
    <dbReference type="NCBI Taxonomy" id="45954"/>
    <lineage>
        <taxon>Eukaryota</taxon>
        <taxon>Metazoa</taxon>
        <taxon>Spiralia</taxon>
        <taxon>Lophotrochozoa</taxon>
        <taxon>Mollusca</taxon>
        <taxon>Bivalvia</taxon>
        <taxon>Autobranchia</taxon>
        <taxon>Heteroconchia</taxon>
        <taxon>Euheterodonta</taxon>
        <taxon>Imparidentia</taxon>
        <taxon>Neoheterodontei</taxon>
        <taxon>Myida</taxon>
        <taxon>Dreissenoidea</taxon>
        <taxon>Dreissenidae</taxon>
        <taxon>Dreissena</taxon>
    </lineage>
</organism>
<dbReference type="EMBL" id="JAIWYP010000003">
    <property type="protein sequence ID" value="KAH3858873.1"/>
    <property type="molecule type" value="Genomic_DNA"/>
</dbReference>
<evidence type="ECO:0000313" key="3">
    <source>
        <dbReference type="Proteomes" id="UP000828390"/>
    </source>
</evidence>
<sequence length="122" mass="14529">NIWESSEIGITTKIRLFNIIVKPATTRPDDHCHHHNENAGLYQYLPQTRSPTKNYGEEQSSSKLKKTSFRDVGRKINRVRPRNTWRRDLDEDVKQIDQTWGQLERLAQNRDAWRKLDEIMNK</sequence>
<keyword evidence="3" id="KW-1185">Reference proteome</keyword>
<comment type="caution">
    <text evidence="2">The sequence shown here is derived from an EMBL/GenBank/DDBJ whole genome shotgun (WGS) entry which is preliminary data.</text>
</comment>
<reference evidence="2" key="1">
    <citation type="journal article" date="2019" name="bioRxiv">
        <title>The Genome of the Zebra Mussel, Dreissena polymorpha: A Resource for Invasive Species Research.</title>
        <authorList>
            <person name="McCartney M.A."/>
            <person name="Auch B."/>
            <person name="Kono T."/>
            <person name="Mallez S."/>
            <person name="Zhang Y."/>
            <person name="Obille A."/>
            <person name="Becker A."/>
            <person name="Abrahante J.E."/>
            <person name="Garbe J."/>
            <person name="Badalamenti J.P."/>
            <person name="Herman A."/>
            <person name="Mangelson H."/>
            <person name="Liachko I."/>
            <person name="Sullivan S."/>
            <person name="Sone E.D."/>
            <person name="Koren S."/>
            <person name="Silverstein K.A.T."/>
            <person name="Beckman K.B."/>
            <person name="Gohl D.M."/>
        </authorList>
    </citation>
    <scope>NUCLEOTIDE SEQUENCE</scope>
    <source>
        <strain evidence="2">Duluth1</strain>
        <tissue evidence="2">Whole animal</tissue>
    </source>
</reference>
<feature type="compositionally biased region" description="Basic and acidic residues" evidence="1">
    <location>
        <begin position="28"/>
        <end position="37"/>
    </location>
</feature>
<evidence type="ECO:0000313" key="2">
    <source>
        <dbReference type="EMBL" id="KAH3858873.1"/>
    </source>
</evidence>